<name>A0A855X787_9BACT</name>
<dbReference type="AlphaFoldDB" id="A0A855X787"/>
<accession>A0A855X787</accession>
<evidence type="ECO:0000313" key="1">
    <source>
        <dbReference type="EMBL" id="PWB73503.1"/>
    </source>
</evidence>
<dbReference type="PANTHER" id="PTHR12526">
    <property type="entry name" value="GLYCOSYLTRANSFERASE"/>
    <property type="match status" value="1"/>
</dbReference>
<evidence type="ECO:0000313" key="2">
    <source>
        <dbReference type="Proteomes" id="UP000250918"/>
    </source>
</evidence>
<evidence type="ECO:0008006" key="3">
    <source>
        <dbReference type="Google" id="ProtNLM"/>
    </source>
</evidence>
<reference evidence="1 2" key="1">
    <citation type="journal article" date="2018" name="ISME J.">
        <title>A methanotrophic archaeon couples anaerobic oxidation of methane to Fe(III) reduction.</title>
        <authorList>
            <person name="Cai C."/>
            <person name="Leu A.O."/>
            <person name="Xie G.J."/>
            <person name="Guo J."/>
            <person name="Feng Y."/>
            <person name="Zhao J.X."/>
            <person name="Tyson G.W."/>
            <person name="Yuan Z."/>
            <person name="Hu S."/>
        </authorList>
    </citation>
    <scope>NUCLEOTIDE SEQUENCE [LARGE SCALE GENOMIC DNA]</scope>
    <source>
        <strain evidence="1">FeB_12</strain>
    </source>
</reference>
<dbReference type="Proteomes" id="UP000250918">
    <property type="component" value="Unassembled WGS sequence"/>
</dbReference>
<organism evidence="1 2">
    <name type="scientific">candidate division GN15 bacterium</name>
    <dbReference type="NCBI Taxonomy" id="2072418"/>
    <lineage>
        <taxon>Bacteria</taxon>
        <taxon>candidate division GN15</taxon>
    </lineage>
</organism>
<dbReference type="EMBL" id="PQAP01000053">
    <property type="protein sequence ID" value="PWB73503.1"/>
    <property type="molecule type" value="Genomic_DNA"/>
</dbReference>
<comment type="caution">
    <text evidence="1">The sequence shown here is derived from an EMBL/GenBank/DDBJ whole genome shotgun (WGS) entry which is preliminary data.</text>
</comment>
<dbReference type="Gene3D" id="3.40.50.2000">
    <property type="entry name" value="Glycogen Phosphorylase B"/>
    <property type="match status" value="2"/>
</dbReference>
<protein>
    <recommendedName>
        <fullName evidence="3">Glycosyltransferase</fullName>
    </recommendedName>
</protein>
<proteinExistence type="predicted"/>
<gene>
    <name evidence="1" type="ORF">C3F09_05215</name>
</gene>
<sequence length="386" mass="41892">MRSGSSSFDTDTGPSVLFVDLDRFSTDQIQPRTQLVSEALRHRGMLVAAVSLSSRIRKDRQPRFGLSVVTRIIATLRGWRRTLSAVRRHDCIHLEFDLANHSVFSGLFLLAVSGYLGKRSVIALSTVHADRITGLRGLALGRMLRAASAVVVGSEEAERQLDRLNVKVKVVPMLALARESKTYSNSVQPRLALAAPVDPAILRSIIRGLALAKRKYPRSELAVIGNRDEIRTVKSHLAGMSLNGVELVSCENDRKVILALCSCDFYLESSPQADPTPALVEALALGMPIISIDTAGIANSITHGVSGLEVAAGDHVDLANRLCELVESIELVHILSTGALTLAKPHERSAVGAAWAQLYATISMSGYPTPEWPRRISPQYHTTVKA</sequence>
<dbReference type="SUPFAM" id="SSF53756">
    <property type="entry name" value="UDP-Glycosyltransferase/glycogen phosphorylase"/>
    <property type="match status" value="1"/>
</dbReference>
<dbReference type="Pfam" id="PF13692">
    <property type="entry name" value="Glyco_trans_1_4"/>
    <property type="match status" value="1"/>
</dbReference>